<dbReference type="GO" id="GO:0005783">
    <property type="term" value="C:endoplasmic reticulum"/>
    <property type="evidence" value="ECO:0007669"/>
    <property type="project" value="TreeGrafter"/>
</dbReference>
<proteinExistence type="inferred from homology"/>
<evidence type="ECO:0000256" key="3">
    <source>
        <dbReference type="ARBA" id="ARBA00013274"/>
    </source>
</evidence>
<evidence type="ECO:0000256" key="4">
    <source>
        <dbReference type="ARBA" id="ARBA00022729"/>
    </source>
</evidence>
<feature type="signal peptide" evidence="11">
    <location>
        <begin position="1"/>
        <end position="20"/>
    </location>
</feature>
<dbReference type="InterPro" id="IPR016035">
    <property type="entry name" value="Acyl_Trfase/lysoPLipase"/>
</dbReference>
<keyword evidence="8" id="KW-0325">Glycoprotein</keyword>
<dbReference type="Proteomes" id="UP001147782">
    <property type="component" value="Unassembled WGS sequence"/>
</dbReference>
<keyword evidence="7 10" id="KW-0443">Lipid metabolism</keyword>
<dbReference type="SMART" id="SM00022">
    <property type="entry name" value="PLAc"/>
    <property type="match status" value="1"/>
</dbReference>
<dbReference type="PANTHER" id="PTHR10728:SF33">
    <property type="entry name" value="LYSOPHOSPHOLIPASE 1-RELATED"/>
    <property type="match status" value="1"/>
</dbReference>
<dbReference type="PANTHER" id="PTHR10728">
    <property type="entry name" value="CYTOSOLIC PHOSPHOLIPASE A2"/>
    <property type="match status" value="1"/>
</dbReference>
<dbReference type="PROSITE" id="PS51210">
    <property type="entry name" value="PLA2C"/>
    <property type="match status" value="1"/>
</dbReference>
<dbReference type="Gene3D" id="3.40.1090.10">
    <property type="entry name" value="Cytosolic phospholipase A2 catalytic domain"/>
    <property type="match status" value="1"/>
</dbReference>
<dbReference type="GO" id="GO:0004623">
    <property type="term" value="F:phospholipase A2 activity"/>
    <property type="evidence" value="ECO:0007669"/>
    <property type="project" value="TreeGrafter"/>
</dbReference>
<feature type="domain" description="PLA2c" evidence="12">
    <location>
        <begin position="54"/>
        <end position="608"/>
    </location>
</feature>
<evidence type="ECO:0000256" key="6">
    <source>
        <dbReference type="ARBA" id="ARBA00022963"/>
    </source>
</evidence>
<reference evidence="13" key="1">
    <citation type="submission" date="2022-11" db="EMBL/GenBank/DDBJ databases">
        <authorList>
            <person name="Petersen C."/>
        </authorList>
    </citation>
    <scope>NUCLEOTIDE SEQUENCE</scope>
    <source>
        <strain evidence="13">IBT 29864</strain>
    </source>
</reference>
<dbReference type="OrthoDB" id="4084751at2759"/>
<sequence>MKTTALLALGFLGTVPSVDAIPASVSGKQVSRALDIRPRALPNAPNGYAPAHVTCPSSRPTIRSASTLSSEETTWLKSRRQKTETALKDFFGHVEIDDFDAVSYIKKHSGNYSALPNIAIGISGGGLVACLNGGGTIKAFDERTEGSTAKGQLGGLLQSSTYFSALSGGSWALGSIYINNFTTVSNLQENLWNFTNEIVLGPSTMSPVDFWATISDQVKSKREAGFSTGDPDFWGRIQGYQFFNASDGGVDYTWSSIAETQAFQDGDMPLPLVVMTGNHRNTSTLGTSPKQYPIYETTPWEWGTYDDNIYGFTPLEYLGTQFIDGVVPSNDTCVRGFDNAGFITGTSSDIWNEYGQDLVYYFEAGMEGLSSNSTDAELFKYIIEEFLNATSSTNSTINGPAYYPNPFYKYNTATSPVADEVDLVVQDGGETSENIPLYPLIQRKRNVDVIFAVDSLGGDSDYDWPTGSALVATYNRTLLNVANDTSFPPVPDVDTFLKNGLNTRPTFFGCNASSLSTPAPLIVYLPNHDISFASNYSIHTENFTDAERDAVIMNGYNVATQANGTLDDEWSTCVGCAVLSRSLDRTGTTVPEACTKCFQRYCWNGTASNQTTTKSSSTSGSSSVQGSLGAALWSAVLMMGMAVLVTA</sequence>
<evidence type="ECO:0000256" key="8">
    <source>
        <dbReference type="ARBA" id="ARBA00023180"/>
    </source>
</evidence>
<keyword evidence="14" id="KW-1185">Reference proteome</keyword>
<keyword evidence="6 10" id="KW-0442">Lipid degradation</keyword>
<evidence type="ECO:0000256" key="5">
    <source>
        <dbReference type="ARBA" id="ARBA00022801"/>
    </source>
</evidence>
<evidence type="ECO:0000259" key="12">
    <source>
        <dbReference type="PROSITE" id="PS51210"/>
    </source>
</evidence>
<comment type="catalytic activity">
    <reaction evidence="9 11">
        <text>a 1-acyl-sn-glycero-3-phosphocholine + H2O = sn-glycerol 3-phosphocholine + a fatty acid + H(+)</text>
        <dbReference type="Rhea" id="RHEA:15177"/>
        <dbReference type="ChEBI" id="CHEBI:15377"/>
        <dbReference type="ChEBI" id="CHEBI:15378"/>
        <dbReference type="ChEBI" id="CHEBI:16870"/>
        <dbReference type="ChEBI" id="CHEBI:28868"/>
        <dbReference type="ChEBI" id="CHEBI:58168"/>
        <dbReference type="EC" id="3.1.1.5"/>
    </reaction>
</comment>
<evidence type="ECO:0000313" key="14">
    <source>
        <dbReference type="Proteomes" id="UP001147782"/>
    </source>
</evidence>
<reference evidence="13" key="2">
    <citation type="journal article" date="2023" name="IMA Fungus">
        <title>Comparative genomic study of the Penicillium genus elucidates a diverse pangenome and 15 lateral gene transfer events.</title>
        <authorList>
            <person name="Petersen C."/>
            <person name="Sorensen T."/>
            <person name="Nielsen M.R."/>
            <person name="Sondergaard T.E."/>
            <person name="Sorensen J.L."/>
            <person name="Fitzpatrick D.A."/>
            <person name="Frisvad J.C."/>
            <person name="Nielsen K.L."/>
        </authorList>
    </citation>
    <scope>NUCLEOTIDE SEQUENCE</scope>
    <source>
        <strain evidence="13">IBT 29864</strain>
    </source>
</reference>
<feature type="chain" id="PRO_5041012741" description="Lysophospholipase" evidence="11">
    <location>
        <begin position="21"/>
        <end position="647"/>
    </location>
</feature>
<dbReference type="GeneID" id="81444120"/>
<comment type="function">
    <text evidence="1">Catalyzes the release of fatty acids from lysophospholipids.</text>
</comment>
<evidence type="ECO:0000256" key="9">
    <source>
        <dbReference type="ARBA" id="ARBA00049531"/>
    </source>
</evidence>
<accession>A0A9W9RG66</accession>
<evidence type="ECO:0000313" key="13">
    <source>
        <dbReference type="EMBL" id="KAJ5359615.1"/>
    </source>
</evidence>
<organism evidence="13 14">
    <name type="scientific">Penicillium cataractarum</name>
    <dbReference type="NCBI Taxonomy" id="2100454"/>
    <lineage>
        <taxon>Eukaryota</taxon>
        <taxon>Fungi</taxon>
        <taxon>Dikarya</taxon>
        <taxon>Ascomycota</taxon>
        <taxon>Pezizomycotina</taxon>
        <taxon>Eurotiomycetes</taxon>
        <taxon>Eurotiomycetidae</taxon>
        <taxon>Eurotiales</taxon>
        <taxon>Aspergillaceae</taxon>
        <taxon>Penicillium</taxon>
    </lineage>
</organism>
<dbReference type="EMBL" id="JAPZBS010000009">
    <property type="protein sequence ID" value="KAJ5359615.1"/>
    <property type="molecule type" value="Genomic_DNA"/>
</dbReference>
<keyword evidence="4 11" id="KW-0732">Signal</keyword>
<dbReference type="Pfam" id="PF01735">
    <property type="entry name" value="PLA2_B"/>
    <property type="match status" value="1"/>
</dbReference>
<evidence type="ECO:0000256" key="10">
    <source>
        <dbReference type="PROSITE-ProRule" id="PRU00555"/>
    </source>
</evidence>
<protein>
    <recommendedName>
        <fullName evidence="3 11">Lysophospholipase</fullName>
        <ecNumber evidence="3 11">3.1.1.5</ecNumber>
    </recommendedName>
</protein>
<evidence type="ECO:0000256" key="1">
    <source>
        <dbReference type="ARBA" id="ARBA00002169"/>
    </source>
</evidence>
<comment type="caution">
    <text evidence="13">The sequence shown here is derived from an EMBL/GenBank/DDBJ whole genome shotgun (WGS) entry which is preliminary data.</text>
</comment>
<dbReference type="InterPro" id="IPR002642">
    <property type="entry name" value="LysoPLipase_cat_dom"/>
</dbReference>
<evidence type="ECO:0000256" key="2">
    <source>
        <dbReference type="ARBA" id="ARBA00008780"/>
    </source>
</evidence>
<dbReference type="SUPFAM" id="SSF52151">
    <property type="entry name" value="FabD/lysophospholipase-like"/>
    <property type="match status" value="1"/>
</dbReference>
<name>A0A9W9RG66_9EURO</name>
<evidence type="ECO:0000256" key="11">
    <source>
        <dbReference type="RuleBase" id="RU362103"/>
    </source>
</evidence>
<dbReference type="GO" id="GO:0004622">
    <property type="term" value="F:phosphatidylcholine lysophospholipase activity"/>
    <property type="evidence" value="ECO:0007669"/>
    <property type="project" value="UniProtKB-EC"/>
</dbReference>
<comment type="similarity">
    <text evidence="2 11">Belongs to the lysophospholipase family.</text>
</comment>
<gene>
    <name evidence="13" type="ORF">N7496_012028</name>
</gene>
<dbReference type="FunFam" id="3.40.1090.10:FF:000010">
    <property type="entry name" value="Lysophospholipase"/>
    <property type="match status" value="1"/>
</dbReference>
<evidence type="ECO:0000256" key="7">
    <source>
        <dbReference type="ARBA" id="ARBA00023098"/>
    </source>
</evidence>
<dbReference type="RefSeq" id="XP_056550901.1">
    <property type="nucleotide sequence ID" value="XM_056704941.1"/>
</dbReference>
<dbReference type="EC" id="3.1.1.5" evidence="3 11"/>
<keyword evidence="5 10" id="KW-0378">Hydrolase</keyword>
<dbReference type="GO" id="GO:0005829">
    <property type="term" value="C:cytosol"/>
    <property type="evidence" value="ECO:0007669"/>
    <property type="project" value="TreeGrafter"/>
</dbReference>
<dbReference type="GO" id="GO:0046475">
    <property type="term" value="P:glycerophospholipid catabolic process"/>
    <property type="evidence" value="ECO:0007669"/>
    <property type="project" value="TreeGrafter"/>
</dbReference>
<dbReference type="AlphaFoldDB" id="A0A9W9RG66"/>